<dbReference type="EMBL" id="SISF01000025">
    <property type="protein sequence ID" value="TBN15044.1"/>
    <property type="molecule type" value="Genomic_DNA"/>
</dbReference>
<evidence type="ECO:0000256" key="1">
    <source>
        <dbReference type="SAM" id="Phobius"/>
    </source>
</evidence>
<feature type="transmembrane region" description="Helical" evidence="1">
    <location>
        <begin position="339"/>
        <end position="357"/>
    </location>
</feature>
<dbReference type="Proteomes" id="UP000294239">
    <property type="component" value="Unassembled WGS sequence"/>
</dbReference>
<feature type="transmembrane region" description="Helical" evidence="1">
    <location>
        <begin position="233"/>
        <end position="251"/>
    </location>
</feature>
<name>A0ABY1YAG3_9HYPH</name>
<feature type="transmembrane region" description="Helical" evidence="1">
    <location>
        <begin position="159"/>
        <end position="181"/>
    </location>
</feature>
<comment type="caution">
    <text evidence="2">The sequence shown here is derived from an EMBL/GenBank/DDBJ whole genome shotgun (WGS) entry which is preliminary data.</text>
</comment>
<feature type="transmembrane region" description="Helical" evidence="1">
    <location>
        <begin position="45"/>
        <end position="63"/>
    </location>
</feature>
<sequence>MKLVYRWPTFFERLIYYFLLPDLMAKIVYEIILKVPAITVNQPKQFVFYGLVALEYLIIVFRYKTFRPALAQVSPICIMLIVMMFHGIVIGLWWGNSISRMVIDTVNVFVVFANVVILSDPRKIADTAFDRIFFVNRVYAVVMVALSAVALVVNPSSVISLGGSTATAISVSLIFTEIYLMRSLSGRAILRGTVGLLMLAATVQGWNRTTLVFVAAAVLILFARKVGQMPFKIAYLSMASVMVAAVALAALPEDSALSRRLAGLEDVDLSARTGSIGEREAESDAVGDKIAALGPTGRIFGAGHGASYDVKYTWEWKLDYSNAHYGWVLFYLRYGTLGYVYLGLWIFTLMISILRTWRSENPASIFVCLLSIWNVGYLGTYGYFSFFIAGVPFVRPASRAQRRATFSVTEGSRRDPVPIA</sequence>
<evidence type="ECO:0000313" key="2">
    <source>
        <dbReference type="EMBL" id="TBN15044.1"/>
    </source>
</evidence>
<evidence type="ECO:0000313" key="3">
    <source>
        <dbReference type="Proteomes" id="UP000294239"/>
    </source>
</evidence>
<keyword evidence="3" id="KW-1185">Reference proteome</keyword>
<organism evidence="2 3">
    <name type="scientific">Agrobacterium cavarae</name>
    <dbReference type="NCBI Taxonomy" id="2528239"/>
    <lineage>
        <taxon>Bacteria</taxon>
        <taxon>Pseudomonadati</taxon>
        <taxon>Pseudomonadota</taxon>
        <taxon>Alphaproteobacteria</taxon>
        <taxon>Hyphomicrobiales</taxon>
        <taxon>Rhizobiaceae</taxon>
        <taxon>Rhizobium/Agrobacterium group</taxon>
        <taxon>Agrobacterium</taxon>
    </lineage>
</organism>
<feature type="transmembrane region" description="Helical" evidence="1">
    <location>
        <begin position="193"/>
        <end position="221"/>
    </location>
</feature>
<keyword evidence="1" id="KW-0812">Transmembrane</keyword>
<reference evidence="2 3" key="1">
    <citation type="submission" date="2019-02" db="EMBL/GenBank/DDBJ databases">
        <title>Current taxonomic status of genus Agrobacterium and description of Agrobacterium cavarae sp. nov. isolated from maize roots.</title>
        <authorList>
            <person name="Flores-Felix J.D."/>
            <person name="Menendez E."/>
            <person name="Ramirez-Bahena M.H."/>
            <person name="Garcia-Fraile P."/>
            <person name="Velazquez E."/>
        </authorList>
    </citation>
    <scope>NUCLEOTIDE SEQUENCE [LARGE SCALE GENOMIC DNA]</scope>
    <source>
        <strain evidence="2 3">RZME10</strain>
    </source>
</reference>
<dbReference type="GeneID" id="301040777"/>
<gene>
    <name evidence="2" type="ORF">EYC79_06215</name>
</gene>
<keyword evidence="1" id="KW-0472">Membrane</keyword>
<feature type="transmembrane region" description="Helical" evidence="1">
    <location>
        <begin position="14"/>
        <end position="33"/>
    </location>
</feature>
<feature type="transmembrane region" description="Helical" evidence="1">
    <location>
        <begin position="132"/>
        <end position="153"/>
    </location>
</feature>
<accession>A0ABY1YAG3</accession>
<feature type="transmembrane region" description="Helical" evidence="1">
    <location>
        <begin position="101"/>
        <end position="120"/>
    </location>
</feature>
<feature type="transmembrane region" description="Helical" evidence="1">
    <location>
        <begin position="363"/>
        <end position="394"/>
    </location>
</feature>
<dbReference type="RefSeq" id="WP_130977463.1">
    <property type="nucleotide sequence ID" value="NZ_JBCECP010000013.1"/>
</dbReference>
<protein>
    <submittedName>
        <fullName evidence="2">Uncharacterized protein</fullName>
    </submittedName>
</protein>
<keyword evidence="1" id="KW-1133">Transmembrane helix</keyword>
<feature type="transmembrane region" description="Helical" evidence="1">
    <location>
        <begin position="75"/>
        <end position="95"/>
    </location>
</feature>
<proteinExistence type="predicted"/>